<name>A0A1W2CBX3_9FIRM</name>
<organism evidence="8 9">
    <name type="scientific">Sporomusa malonica</name>
    <dbReference type="NCBI Taxonomy" id="112901"/>
    <lineage>
        <taxon>Bacteria</taxon>
        <taxon>Bacillati</taxon>
        <taxon>Bacillota</taxon>
        <taxon>Negativicutes</taxon>
        <taxon>Selenomonadales</taxon>
        <taxon>Sporomusaceae</taxon>
        <taxon>Sporomusa</taxon>
    </lineage>
</organism>
<proteinExistence type="predicted"/>
<dbReference type="InterPro" id="IPR003607">
    <property type="entry name" value="HD/PDEase_dom"/>
</dbReference>
<dbReference type="SMART" id="SM00471">
    <property type="entry name" value="HDc"/>
    <property type="match status" value="1"/>
</dbReference>
<dbReference type="PANTHER" id="PTHR35795:SF1">
    <property type="entry name" value="BIS(5'-NUCLEOSYL)-TETRAPHOSPHATASE, SYMMETRICAL"/>
    <property type="match status" value="1"/>
</dbReference>
<dbReference type="Pfam" id="PF01966">
    <property type="entry name" value="HD"/>
    <property type="match status" value="1"/>
</dbReference>
<feature type="domain" description="HD" evidence="7">
    <location>
        <begin position="18"/>
        <end position="133"/>
    </location>
</feature>
<evidence type="ECO:0000259" key="7">
    <source>
        <dbReference type="PROSITE" id="PS51831"/>
    </source>
</evidence>
<dbReference type="STRING" id="112901.SAMN04488500_11084"/>
<dbReference type="Gene3D" id="1.10.3210.10">
    <property type="entry name" value="Hypothetical protein af1432"/>
    <property type="match status" value="1"/>
</dbReference>
<dbReference type="AlphaFoldDB" id="A0A1W2CBX3"/>
<dbReference type="InterPro" id="IPR005249">
    <property type="entry name" value="YqeK"/>
</dbReference>
<dbReference type="PROSITE" id="PS51831">
    <property type="entry name" value="HD"/>
    <property type="match status" value="1"/>
</dbReference>
<evidence type="ECO:0000256" key="4">
    <source>
        <dbReference type="ARBA" id="ARBA00022801"/>
    </source>
</evidence>
<dbReference type="InterPro" id="IPR006674">
    <property type="entry name" value="HD_domain"/>
</dbReference>
<dbReference type="GO" id="GO:0000166">
    <property type="term" value="F:nucleotide binding"/>
    <property type="evidence" value="ECO:0007669"/>
    <property type="project" value="UniProtKB-KW"/>
</dbReference>
<keyword evidence="4 8" id="KW-0378">Hydrolase</keyword>
<dbReference type="RefSeq" id="WP_084576153.1">
    <property type="nucleotide sequence ID" value="NZ_CP155572.1"/>
</dbReference>
<dbReference type="EMBL" id="FWXI01000010">
    <property type="protein sequence ID" value="SMC82680.1"/>
    <property type="molecule type" value="Genomic_DNA"/>
</dbReference>
<keyword evidence="2" id="KW-0479">Metal-binding</keyword>
<accession>A0A1W2CBX3</accession>
<dbReference type="GO" id="GO:0046872">
    <property type="term" value="F:metal ion binding"/>
    <property type="evidence" value="ECO:0007669"/>
    <property type="project" value="UniProtKB-KW"/>
</dbReference>
<dbReference type="PANTHER" id="PTHR35795">
    <property type="entry name" value="SLR1885 PROTEIN"/>
    <property type="match status" value="1"/>
</dbReference>
<evidence type="ECO:0000256" key="6">
    <source>
        <dbReference type="ARBA" id="ARBA00049417"/>
    </source>
</evidence>
<dbReference type="NCBIfam" id="TIGR00488">
    <property type="entry name" value="bis(5'-nucleosyl)-tetraphosphatase (symmetrical) YqeK"/>
    <property type="match status" value="1"/>
</dbReference>
<reference evidence="8 9" key="1">
    <citation type="submission" date="2017-04" db="EMBL/GenBank/DDBJ databases">
        <authorList>
            <person name="Afonso C.L."/>
            <person name="Miller P.J."/>
            <person name="Scott M.A."/>
            <person name="Spackman E."/>
            <person name="Goraichik I."/>
            <person name="Dimitrov K.M."/>
            <person name="Suarez D.L."/>
            <person name="Swayne D.E."/>
        </authorList>
    </citation>
    <scope>NUCLEOTIDE SEQUENCE [LARGE SCALE GENOMIC DNA]</scope>
    <source>
        <strain evidence="8 9">DSM 5090</strain>
    </source>
</reference>
<dbReference type="GO" id="GO:0008803">
    <property type="term" value="F:bis(5'-nucleosyl)-tetraphosphatase (symmetrical) activity"/>
    <property type="evidence" value="ECO:0007669"/>
    <property type="project" value="UniProtKB-EC"/>
</dbReference>
<evidence type="ECO:0000256" key="1">
    <source>
        <dbReference type="ARBA" id="ARBA00012506"/>
    </source>
</evidence>
<sequence length="190" mass="20664">MDYNQAVGKLSQTLSAKRFSHSLGVSQTAAELAARFAEDVAKAKLAGLLHDCARAIPSNNLLQMAEVFAIVVNDVERCQPVLLHAPLGACLAQKEYGVDDPHILKAIALHTTGGRDLSNLDKIIYLADFIEPSRDFPGIDKLRSLASDNLDAAMLAAYDKSLHYVIEQGALIHPATVEGRNYLLLQRQTT</sequence>
<evidence type="ECO:0000313" key="8">
    <source>
        <dbReference type="EMBL" id="SMC82680.1"/>
    </source>
</evidence>
<keyword evidence="5" id="KW-0408">Iron</keyword>
<evidence type="ECO:0000256" key="3">
    <source>
        <dbReference type="ARBA" id="ARBA00022741"/>
    </source>
</evidence>
<gene>
    <name evidence="8" type="ORF">SAMN04488500_11084</name>
</gene>
<evidence type="ECO:0000256" key="2">
    <source>
        <dbReference type="ARBA" id="ARBA00022723"/>
    </source>
</evidence>
<dbReference type="OrthoDB" id="5295945at2"/>
<keyword evidence="3" id="KW-0547">Nucleotide-binding</keyword>
<evidence type="ECO:0000256" key="5">
    <source>
        <dbReference type="ARBA" id="ARBA00023004"/>
    </source>
</evidence>
<dbReference type="SUPFAM" id="SSF109604">
    <property type="entry name" value="HD-domain/PDEase-like"/>
    <property type="match status" value="1"/>
</dbReference>
<dbReference type="Proteomes" id="UP000192738">
    <property type="component" value="Unassembled WGS sequence"/>
</dbReference>
<comment type="catalytic activity">
    <reaction evidence="6">
        <text>P(1),P(4)-bis(5'-adenosyl) tetraphosphate + H2O = 2 ADP + 2 H(+)</text>
        <dbReference type="Rhea" id="RHEA:24252"/>
        <dbReference type="ChEBI" id="CHEBI:15377"/>
        <dbReference type="ChEBI" id="CHEBI:15378"/>
        <dbReference type="ChEBI" id="CHEBI:58141"/>
        <dbReference type="ChEBI" id="CHEBI:456216"/>
        <dbReference type="EC" id="3.6.1.41"/>
    </reaction>
</comment>
<keyword evidence="9" id="KW-1185">Reference proteome</keyword>
<protein>
    <recommendedName>
        <fullName evidence="1">bis(5'-nucleosyl)-tetraphosphatase (symmetrical)</fullName>
        <ecNumber evidence="1">3.6.1.41</ecNumber>
    </recommendedName>
</protein>
<dbReference type="InterPro" id="IPR051094">
    <property type="entry name" value="Diverse_Catalytic_Enzymes"/>
</dbReference>
<dbReference type="EC" id="3.6.1.41" evidence="1"/>
<evidence type="ECO:0000313" key="9">
    <source>
        <dbReference type="Proteomes" id="UP000192738"/>
    </source>
</evidence>
<dbReference type="CDD" id="cd00077">
    <property type="entry name" value="HDc"/>
    <property type="match status" value="1"/>
</dbReference>